<dbReference type="CDD" id="cd18807">
    <property type="entry name" value="SF1_C_UvrD"/>
    <property type="match status" value="1"/>
</dbReference>
<dbReference type="RefSeq" id="WP_093308589.1">
    <property type="nucleotide sequence ID" value="NZ_FNYH01000002.1"/>
</dbReference>
<dbReference type="CDD" id="cd17932">
    <property type="entry name" value="DEXQc_UvrD"/>
    <property type="match status" value="1"/>
</dbReference>
<evidence type="ECO:0000256" key="10">
    <source>
        <dbReference type="ARBA" id="ARBA00048988"/>
    </source>
</evidence>
<gene>
    <name evidence="11" type="primary">rep</name>
    <name evidence="15" type="ORF">SAMN05421831_102253</name>
</gene>
<keyword evidence="16" id="KW-1185">Reference proteome</keyword>
<dbReference type="OrthoDB" id="9806690at2"/>
<dbReference type="Pfam" id="PF00580">
    <property type="entry name" value="UvrD-helicase"/>
    <property type="match status" value="1"/>
</dbReference>
<evidence type="ECO:0000256" key="6">
    <source>
        <dbReference type="ARBA" id="ARBA00022840"/>
    </source>
</evidence>
<dbReference type="InterPro" id="IPR014016">
    <property type="entry name" value="UvrD-like_ATP-bd"/>
</dbReference>
<feature type="domain" description="UvrD-like helicase ATP-binding" evidence="13">
    <location>
        <begin position="14"/>
        <end position="293"/>
    </location>
</feature>
<dbReference type="InterPro" id="IPR027417">
    <property type="entry name" value="P-loop_NTPase"/>
</dbReference>
<dbReference type="HAMAP" id="MF_01920">
    <property type="entry name" value="Helicase_Rep"/>
    <property type="match status" value="1"/>
</dbReference>
<dbReference type="GO" id="GO:0003697">
    <property type="term" value="F:single-stranded DNA binding"/>
    <property type="evidence" value="ECO:0007669"/>
    <property type="project" value="UniProtKB-UniRule"/>
</dbReference>
<evidence type="ECO:0000256" key="5">
    <source>
        <dbReference type="ARBA" id="ARBA00022806"/>
    </source>
</evidence>
<dbReference type="GO" id="GO:0016887">
    <property type="term" value="F:ATP hydrolysis activity"/>
    <property type="evidence" value="ECO:0007669"/>
    <property type="project" value="RHEA"/>
</dbReference>
<dbReference type="GO" id="GO:0005829">
    <property type="term" value="C:cytosol"/>
    <property type="evidence" value="ECO:0007669"/>
    <property type="project" value="TreeGrafter"/>
</dbReference>
<evidence type="ECO:0000256" key="1">
    <source>
        <dbReference type="ARBA" id="ARBA00009922"/>
    </source>
</evidence>
<evidence type="ECO:0000256" key="7">
    <source>
        <dbReference type="ARBA" id="ARBA00023125"/>
    </source>
</evidence>
<proteinExistence type="inferred from homology"/>
<comment type="catalytic activity">
    <reaction evidence="10 11">
        <text>ATP + H2O = ADP + phosphate + H(+)</text>
        <dbReference type="Rhea" id="RHEA:13065"/>
        <dbReference type="ChEBI" id="CHEBI:15377"/>
        <dbReference type="ChEBI" id="CHEBI:15378"/>
        <dbReference type="ChEBI" id="CHEBI:30616"/>
        <dbReference type="ChEBI" id="CHEBI:43474"/>
        <dbReference type="ChEBI" id="CHEBI:456216"/>
        <dbReference type="EC" id="5.6.2.4"/>
    </reaction>
</comment>
<evidence type="ECO:0000313" key="16">
    <source>
        <dbReference type="Proteomes" id="UP000242999"/>
    </source>
</evidence>
<dbReference type="Proteomes" id="UP000242999">
    <property type="component" value="Unassembled WGS sequence"/>
</dbReference>
<keyword evidence="2 11" id="KW-0235">DNA replication</keyword>
<dbReference type="InterPro" id="IPR013986">
    <property type="entry name" value="DExx_box_DNA_helicase_dom_sf"/>
</dbReference>
<keyword evidence="5 11" id="KW-0347">Helicase</keyword>
<dbReference type="Pfam" id="PF13361">
    <property type="entry name" value="UvrD_C"/>
    <property type="match status" value="1"/>
</dbReference>
<evidence type="ECO:0000256" key="9">
    <source>
        <dbReference type="ARBA" id="ARBA00034617"/>
    </source>
</evidence>
<evidence type="ECO:0000256" key="11">
    <source>
        <dbReference type="HAMAP-Rule" id="MF_01920"/>
    </source>
</evidence>
<keyword evidence="7 11" id="KW-0238">DNA-binding</keyword>
<evidence type="ECO:0000259" key="14">
    <source>
        <dbReference type="PROSITE" id="PS51217"/>
    </source>
</evidence>
<sequence length="685" mass="78523">MQINQAEIRHKLLYSLNDKQRQAVCLIDRPLLVLAGAGSGKTSVITRKIAWLIQGCGLPARYITAVTFTNKAAREMKERVANLVQGREARGLTISTFHSLGLDIIRKEVQALGYKAGFSLFDAEDAKTLVRDLLHTHAEADSEKVNWIYQCISQWKNDLISPEQAQTQALDKESLHAAQVYALYQRHLKAYNAVDFDDLIALPVILFEKNPQVLARWQASIHYLLVDEYQDTNTSQYRLVRLLVGERQRFTVVGDDDQSIYAWRGARPENLLHLGEDFPNLSVIKLEQNYRSTRRILKAANTLIANNPHIYEKKLWSDMGVGDPIQVWCCDNEEVEAERVANEILLQKMKGISRYKDFAVLYRSNHQARLLEIKLQSFQIPYKISGGTSFFSRNEVRDIMAYLRLMINPDDDNAFLRIINIPRREIGPATLEKLATYATQRGISLLTAIDELGLEQILKESALQRLRRFKHWFMKVIENSERADAIEAVREMVQDLDYEAWLHQNASAPKVAERRLANVWTLVDSLQQTLTRLQEDQPEAGLTEAIARLVLRDILEQQEAEDESDKVHLLTLHAAKGLEFPHVFMLGVEEDILPHRNSLETNALEEERRLMYVGITRARQCLTLTLANERKAYGEKIDTSPSRFLDELPADDLQWEGRQGEVKDPEVSFQRGLDQLEMLKSLLKG</sequence>
<feature type="binding site" evidence="12">
    <location>
        <begin position="35"/>
        <end position="42"/>
    </location>
    <ligand>
        <name>ATP</name>
        <dbReference type="ChEBI" id="CHEBI:30616"/>
    </ligand>
</feature>
<dbReference type="InterPro" id="IPR014017">
    <property type="entry name" value="DNA_helicase_UvrD-like_C"/>
</dbReference>
<dbReference type="Gene3D" id="3.40.50.300">
    <property type="entry name" value="P-loop containing nucleotide triphosphate hydrolases"/>
    <property type="match status" value="2"/>
</dbReference>
<dbReference type="GO" id="GO:0043138">
    <property type="term" value="F:3'-5' DNA helicase activity"/>
    <property type="evidence" value="ECO:0007669"/>
    <property type="project" value="UniProtKB-UniRule"/>
</dbReference>
<protein>
    <recommendedName>
        <fullName evidence="11">ATP-dependent DNA helicase Rep</fullName>
        <ecNumber evidence="11">5.6.2.4</ecNumber>
    </recommendedName>
    <alternativeName>
        <fullName evidence="11">DNA 3'-5' helicase Rep</fullName>
    </alternativeName>
</protein>
<keyword evidence="4 11" id="KW-0378">Hydrolase</keyword>
<dbReference type="AlphaFoldDB" id="A0A1H6QVV5"/>
<dbReference type="SUPFAM" id="SSF52540">
    <property type="entry name" value="P-loop containing nucleoside triphosphate hydrolases"/>
    <property type="match status" value="1"/>
</dbReference>
<dbReference type="InterPro" id="IPR000212">
    <property type="entry name" value="DNA_helicase_UvrD/REP"/>
</dbReference>
<comment type="catalytic activity">
    <reaction evidence="9 11">
        <text>Couples ATP hydrolysis with the unwinding of duplex DNA by translocating in the 3'-5' direction.</text>
        <dbReference type="EC" id="5.6.2.4"/>
    </reaction>
</comment>
<keyword evidence="6 11" id="KW-0067">ATP-binding</keyword>
<reference evidence="16" key="1">
    <citation type="submission" date="2016-10" db="EMBL/GenBank/DDBJ databases">
        <authorList>
            <person name="Varghese N."/>
            <person name="Submissions S."/>
        </authorList>
    </citation>
    <scope>NUCLEOTIDE SEQUENCE [LARGE SCALE GENOMIC DNA]</scope>
    <source>
        <strain evidence="16">DSM 7165</strain>
    </source>
</reference>
<comment type="function">
    <text evidence="11">Rep helicase is a single-stranded DNA-dependent ATPase involved in DNA replication; it can initiate unwinding at a nick in the DNA. It binds to the single-stranded DNA and acts in a progressive fashion along the DNA in the 3' to 5' direction.</text>
</comment>
<accession>A0A1H6QVV5</accession>
<evidence type="ECO:0000256" key="4">
    <source>
        <dbReference type="ARBA" id="ARBA00022801"/>
    </source>
</evidence>
<dbReference type="GO" id="GO:0005524">
    <property type="term" value="F:ATP binding"/>
    <property type="evidence" value="ECO:0007669"/>
    <property type="project" value="UniProtKB-UniRule"/>
</dbReference>
<dbReference type="PROSITE" id="PS51217">
    <property type="entry name" value="UVRD_HELICASE_CTER"/>
    <property type="match status" value="1"/>
</dbReference>
<dbReference type="GO" id="GO:0006260">
    <property type="term" value="P:DNA replication"/>
    <property type="evidence" value="ECO:0007669"/>
    <property type="project" value="UniProtKB-UniRule"/>
</dbReference>
<evidence type="ECO:0000256" key="8">
    <source>
        <dbReference type="ARBA" id="ARBA00023235"/>
    </source>
</evidence>
<dbReference type="Gene3D" id="1.10.486.10">
    <property type="entry name" value="PCRA, domain 4"/>
    <property type="match status" value="1"/>
</dbReference>
<evidence type="ECO:0000256" key="2">
    <source>
        <dbReference type="ARBA" id="ARBA00022705"/>
    </source>
</evidence>
<dbReference type="EMBL" id="FNYH01000002">
    <property type="protein sequence ID" value="SEI47821.1"/>
    <property type="molecule type" value="Genomic_DNA"/>
</dbReference>
<dbReference type="EC" id="5.6.2.4" evidence="11"/>
<feature type="domain" description="UvrD-like helicase C-terminal" evidence="14">
    <location>
        <begin position="294"/>
        <end position="577"/>
    </location>
</feature>
<dbReference type="PANTHER" id="PTHR11070:SF64">
    <property type="entry name" value="ATP-DEPENDENT DNA HELICASE REP"/>
    <property type="match status" value="1"/>
</dbReference>
<feature type="binding site" evidence="11">
    <location>
        <position position="291"/>
    </location>
    <ligand>
        <name>ATP</name>
        <dbReference type="ChEBI" id="CHEBI:30616"/>
    </ligand>
</feature>
<dbReference type="Gene3D" id="1.10.10.160">
    <property type="match status" value="1"/>
</dbReference>
<dbReference type="PANTHER" id="PTHR11070">
    <property type="entry name" value="UVRD / RECB / PCRA DNA HELICASE FAMILY MEMBER"/>
    <property type="match status" value="1"/>
</dbReference>
<dbReference type="PROSITE" id="PS51198">
    <property type="entry name" value="UVRD_HELICASE_ATP_BIND"/>
    <property type="match status" value="1"/>
</dbReference>
<name>A0A1H6QVV5_9GAMM</name>
<keyword evidence="8 11" id="KW-0413">Isomerase</keyword>
<dbReference type="InterPro" id="IPR005752">
    <property type="entry name" value="Helicase_Rep"/>
</dbReference>
<evidence type="ECO:0000256" key="3">
    <source>
        <dbReference type="ARBA" id="ARBA00022741"/>
    </source>
</evidence>
<dbReference type="GO" id="GO:0000725">
    <property type="term" value="P:recombinational repair"/>
    <property type="evidence" value="ECO:0007669"/>
    <property type="project" value="TreeGrafter"/>
</dbReference>
<comment type="similarity">
    <text evidence="1 11">Belongs to the helicase family. UvrD subfamily.</text>
</comment>
<dbReference type="NCBIfam" id="TIGR01074">
    <property type="entry name" value="rep"/>
    <property type="match status" value="1"/>
</dbReference>
<comment type="subunit">
    <text evidence="11">Homodimer.</text>
</comment>
<organism evidence="15 16">
    <name type="scientific">Allopseudospirillum japonicum</name>
    <dbReference type="NCBI Taxonomy" id="64971"/>
    <lineage>
        <taxon>Bacteria</taxon>
        <taxon>Pseudomonadati</taxon>
        <taxon>Pseudomonadota</taxon>
        <taxon>Gammaproteobacteria</taxon>
        <taxon>Oceanospirillales</taxon>
        <taxon>Oceanospirillaceae</taxon>
        <taxon>Allopseudospirillum</taxon>
    </lineage>
</organism>
<keyword evidence="3 11" id="KW-0547">Nucleotide-binding</keyword>
<evidence type="ECO:0000259" key="13">
    <source>
        <dbReference type="PROSITE" id="PS51198"/>
    </source>
</evidence>
<evidence type="ECO:0000313" key="15">
    <source>
        <dbReference type="EMBL" id="SEI47821.1"/>
    </source>
</evidence>
<dbReference type="STRING" id="64971.SAMN05421831_102253"/>
<evidence type="ECO:0000256" key="12">
    <source>
        <dbReference type="PROSITE-ProRule" id="PRU00560"/>
    </source>
</evidence>